<proteinExistence type="predicted"/>
<gene>
    <name evidence="2" type="ORF">NDU88_001702</name>
</gene>
<evidence type="ECO:0000256" key="1">
    <source>
        <dbReference type="SAM" id="MobiDB-lite"/>
    </source>
</evidence>
<sequence>MRGAATTVRLPLKAQERGLSCRLPFGFPPALVSRPASLGPDAADPWPQSQALPPICGGQLPPFVSPPKAQECGLSCRPPFWVPPAPVPRPANLGPKSPSSPQGELRHHYSEVTGTKRVLRWGWMACQLEADDGEVQSTTEVRPPS</sequence>
<dbReference type="EMBL" id="JANPWB010000012">
    <property type="protein sequence ID" value="KAJ1113457.1"/>
    <property type="molecule type" value="Genomic_DNA"/>
</dbReference>
<feature type="region of interest" description="Disordered" evidence="1">
    <location>
        <begin position="85"/>
        <end position="111"/>
    </location>
</feature>
<keyword evidence="3" id="KW-1185">Reference proteome</keyword>
<reference evidence="2" key="1">
    <citation type="journal article" date="2022" name="bioRxiv">
        <title>Sequencing and chromosome-scale assembly of the giantPleurodeles waltlgenome.</title>
        <authorList>
            <person name="Brown T."/>
            <person name="Elewa A."/>
            <person name="Iarovenko S."/>
            <person name="Subramanian E."/>
            <person name="Araus A.J."/>
            <person name="Petzold A."/>
            <person name="Susuki M."/>
            <person name="Suzuki K.-i.T."/>
            <person name="Hayashi T."/>
            <person name="Toyoda A."/>
            <person name="Oliveira C."/>
            <person name="Osipova E."/>
            <person name="Leigh N.D."/>
            <person name="Simon A."/>
            <person name="Yun M.H."/>
        </authorList>
    </citation>
    <scope>NUCLEOTIDE SEQUENCE</scope>
    <source>
        <strain evidence="2">20211129_DDA</strain>
        <tissue evidence="2">Liver</tissue>
    </source>
</reference>
<dbReference type="Proteomes" id="UP001066276">
    <property type="component" value="Chromosome 8"/>
</dbReference>
<accession>A0AAV7NBI4</accession>
<name>A0AAV7NBI4_PLEWA</name>
<organism evidence="2 3">
    <name type="scientific">Pleurodeles waltl</name>
    <name type="common">Iberian ribbed newt</name>
    <dbReference type="NCBI Taxonomy" id="8319"/>
    <lineage>
        <taxon>Eukaryota</taxon>
        <taxon>Metazoa</taxon>
        <taxon>Chordata</taxon>
        <taxon>Craniata</taxon>
        <taxon>Vertebrata</taxon>
        <taxon>Euteleostomi</taxon>
        <taxon>Amphibia</taxon>
        <taxon>Batrachia</taxon>
        <taxon>Caudata</taxon>
        <taxon>Salamandroidea</taxon>
        <taxon>Salamandridae</taxon>
        <taxon>Pleurodelinae</taxon>
        <taxon>Pleurodeles</taxon>
    </lineage>
</organism>
<protein>
    <submittedName>
        <fullName evidence="2">Uncharacterized protein</fullName>
    </submittedName>
</protein>
<evidence type="ECO:0000313" key="2">
    <source>
        <dbReference type="EMBL" id="KAJ1113457.1"/>
    </source>
</evidence>
<dbReference type="AlphaFoldDB" id="A0AAV7NBI4"/>
<comment type="caution">
    <text evidence="2">The sequence shown here is derived from an EMBL/GenBank/DDBJ whole genome shotgun (WGS) entry which is preliminary data.</text>
</comment>
<evidence type="ECO:0000313" key="3">
    <source>
        <dbReference type="Proteomes" id="UP001066276"/>
    </source>
</evidence>